<dbReference type="RefSeq" id="XP_033398863.1">
    <property type="nucleotide sequence ID" value="XM_033535886.1"/>
</dbReference>
<organism evidence="2 3">
    <name type="scientific">Aplosporella prunicola CBS 121167</name>
    <dbReference type="NCBI Taxonomy" id="1176127"/>
    <lineage>
        <taxon>Eukaryota</taxon>
        <taxon>Fungi</taxon>
        <taxon>Dikarya</taxon>
        <taxon>Ascomycota</taxon>
        <taxon>Pezizomycotina</taxon>
        <taxon>Dothideomycetes</taxon>
        <taxon>Dothideomycetes incertae sedis</taxon>
        <taxon>Botryosphaeriales</taxon>
        <taxon>Aplosporellaceae</taxon>
        <taxon>Aplosporella</taxon>
    </lineage>
</organism>
<sequence length="273" mass="31589">YQQNFDDVPRYLFRIFTPNITGAINTSWVRSTAAIYARSESRVDVFDRNDDPRVASMINGHLRWRRDWDDNLVTWTSSLLYALVYIFYRHATDGFNFDNICLGILDTTSFPKGTFIRDMDLIRTYSPLNERLANLEKLRDKQHREFKGKFYFGEYLSQGALRIEDKCAVVSARALIASGLYDILPEFEVLAQRPLSPNPEWANQVIRHREAFYSEEPGCQKVSSEEIQAAMQIGELFGPPWRLPLAINLMALVPRLPDDRTILQAFQAFNFTG</sequence>
<evidence type="ECO:0000259" key="1">
    <source>
        <dbReference type="Pfam" id="PF24494"/>
    </source>
</evidence>
<dbReference type="Pfam" id="PF24494">
    <property type="entry name" value="DUF7587"/>
    <property type="match status" value="1"/>
</dbReference>
<gene>
    <name evidence="2" type="ORF">K452DRAFT_193527</name>
</gene>
<proteinExistence type="predicted"/>
<evidence type="ECO:0000313" key="3">
    <source>
        <dbReference type="Proteomes" id="UP000799438"/>
    </source>
</evidence>
<dbReference type="OrthoDB" id="4152607at2759"/>
<feature type="non-terminal residue" evidence="2">
    <location>
        <position position="273"/>
    </location>
</feature>
<dbReference type="InterPro" id="IPR056009">
    <property type="entry name" value="DUF7587"/>
</dbReference>
<dbReference type="GeneID" id="54293382"/>
<dbReference type="AlphaFoldDB" id="A0A6A6BKP9"/>
<reference evidence="2" key="1">
    <citation type="journal article" date="2020" name="Stud. Mycol.">
        <title>101 Dothideomycetes genomes: a test case for predicting lifestyles and emergence of pathogens.</title>
        <authorList>
            <person name="Haridas S."/>
            <person name="Albert R."/>
            <person name="Binder M."/>
            <person name="Bloem J."/>
            <person name="Labutti K."/>
            <person name="Salamov A."/>
            <person name="Andreopoulos B."/>
            <person name="Baker S."/>
            <person name="Barry K."/>
            <person name="Bills G."/>
            <person name="Bluhm B."/>
            <person name="Cannon C."/>
            <person name="Castanera R."/>
            <person name="Culley D."/>
            <person name="Daum C."/>
            <person name="Ezra D."/>
            <person name="Gonzalez J."/>
            <person name="Henrissat B."/>
            <person name="Kuo A."/>
            <person name="Liang C."/>
            <person name="Lipzen A."/>
            <person name="Lutzoni F."/>
            <person name="Magnuson J."/>
            <person name="Mondo S."/>
            <person name="Nolan M."/>
            <person name="Ohm R."/>
            <person name="Pangilinan J."/>
            <person name="Park H.-J."/>
            <person name="Ramirez L."/>
            <person name="Alfaro M."/>
            <person name="Sun H."/>
            <person name="Tritt A."/>
            <person name="Yoshinaga Y."/>
            <person name="Zwiers L.-H."/>
            <person name="Turgeon B."/>
            <person name="Goodwin S."/>
            <person name="Spatafora J."/>
            <person name="Crous P."/>
            <person name="Grigoriev I."/>
        </authorList>
    </citation>
    <scope>NUCLEOTIDE SEQUENCE</scope>
    <source>
        <strain evidence="2">CBS 121167</strain>
    </source>
</reference>
<keyword evidence="3" id="KW-1185">Reference proteome</keyword>
<dbReference type="Proteomes" id="UP000799438">
    <property type="component" value="Unassembled WGS sequence"/>
</dbReference>
<dbReference type="EMBL" id="ML995482">
    <property type="protein sequence ID" value="KAF2143151.1"/>
    <property type="molecule type" value="Genomic_DNA"/>
</dbReference>
<name>A0A6A6BKP9_9PEZI</name>
<accession>A0A6A6BKP9</accession>
<protein>
    <recommendedName>
        <fullName evidence="1">DUF7587 domain-containing protein</fullName>
    </recommendedName>
</protein>
<evidence type="ECO:0000313" key="2">
    <source>
        <dbReference type="EMBL" id="KAF2143151.1"/>
    </source>
</evidence>
<feature type="domain" description="DUF7587" evidence="1">
    <location>
        <begin position="8"/>
        <end position="126"/>
    </location>
</feature>
<feature type="non-terminal residue" evidence="2">
    <location>
        <position position="1"/>
    </location>
</feature>